<dbReference type="RefSeq" id="WP_012293631.1">
    <property type="nucleotide sequence ID" value="NZ_JANTOO010000009.1"/>
</dbReference>
<protein>
    <recommendedName>
        <fullName evidence="3">IDEAL domain-containing protein</fullName>
    </recommendedName>
</protein>
<gene>
    <name evidence="1" type="ORF">NXZ79_06910</name>
</gene>
<evidence type="ECO:0000313" key="1">
    <source>
        <dbReference type="EMBL" id="MCS1395773.1"/>
    </source>
</evidence>
<comment type="caution">
    <text evidence="1">The sequence shown here is derived from an EMBL/GenBank/DDBJ whole genome shotgun (WGS) entry which is preliminary data.</text>
</comment>
<organism evidence="1 2">
    <name type="scientific">Lysinibacillus pinottii</name>
    <dbReference type="NCBI Taxonomy" id="2973932"/>
    <lineage>
        <taxon>Bacteria</taxon>
        <taxon>Bacillati</taxon>
        <taxon>Bacillota</taxon>
        <taxon>Bacilli</taxon>
        <taxon>Bacillales</taxon>
        <taxon>Bacillaceae</taxon>
        <taxon>Lysinibacillus</taxon>
    </lineage>
</organism>
<evidence type="ECO:0000313" key="2">
    <source>
        <dbReference type="Proteomes" id="UP001525021"/>
    </source>
</evidence>
<evidence type="ECO:0008006" key="3">
    <source>
        <dbReference type="Google" id="ProtNLM"/>
    </source>
</evidence>
<reference evidence="1 2" key="1">
    <citation type="submission" date="2022-08" db="EMBL/GenBank/DDBJ databases">
        <title>Lysinibacillus sequencing.</title>
        <authorList>
            <person name="Dunlap C."/>
        </authorList>
    </citation>
    <scope>NUCLEOTIDE SEQUENCE [LARGE SCALE GENOMIC DNA]</scope>
    <source>
        <strain evidence="1 2">PB211</strain>
    </source>
</reference>
<dbReference type="Proteomes" id="UP001525021">
    <property type="component" value="Unassembled WGS sequence"/>
</dbReference>
<sequence length="184" mass="21600">MKWLDLYIESLEEFKEKTEGFYLDMDTFVLLLGFNVGLGLKPNQEVNRIVDFKTHIENILSETKIKESFLIKSLVYATTEILEHNLTNHGDAISLHLSSLDNPTIKEISEKKIEELTSPKYLLELRLSLDIWKQIVSVKFSSSNQRSLERDEMLKKSEKYKDFIEDLTEEEMNMTFKELVQRDS</sequence>
<dbReference type="EMBL" id="JANTOO010000009">
    <property type="protein sequence ID" value="MCS1395773.1"/>
    <property type="molecule type" value="Genomic_DNA"/>
</dbReference>
<name>A0ABT2DLL5_9BACI</name>
<keyword evidence="2" id="KW-1185">Reference proteome</keyword>
<proteinExistence type="predicted"/>
<accession>A0ABT2DLL5</accession>